<gene>
    <name evidence="3" type="ORF">LOTGIDRAFT_230001</name>
</gene>
<accession>V4BGG1</accession>
<dbReference type="KEGG" id="lgi:LOTGIDRAFT_230001"/>
<organism evidence="3 4">
    <name type="scientific">Lottia gigantea</name>
    <name type="common">Giant owl limpet</name>
    <dbReference type="NCBI Taxonomy" id="225164"/>
    <lineage>
        <taxon>Eukaryota</taxon>
        <taxon>Metazoa</taxon>
        <taxon>Spiralia</taxon>
        <taxon>Lophotrochozoa</taxon>
        <taxon>Mollusca</taxon>
        <taxon>Gastropoda</taxon>
        <taxon>Patellogastropoda</taxon>
        <taxon>Lottioidea</taxon>
        <taxon>Lottiidae</taxon>
        <taxon>Lottia</taxon>
    </lineage>
</organism>
<evidence type="ECO:0000313" key="3">
    <source>
        <dbReference type="EMBL" id="ESP04932.1"/>
    </source>
</evidence>
<feature type="coiled-coil region" evidence="1">
    <location>
        <begin position="95"/>
        <end position="143"/>
    </location>
</feature>
<dbReference type="GeneID" id="20248172"/>
<feature type="region of interest" description="Disordered" evidence="2">
    <location>
        <begin position="204"/>
        <end position="226"/>
    </location>
</feature>
<dbReference type="HOGENOM" id="CLU_895120_0_0_1"/>
<sequence length="311" mass="35963">MTSTIWQFQTAISWVSRTMSFVRRMFGSKPAIKKASSATANLSGDPKPDVVVDDSQFDIVDADLIDVFRLEKKIGLKKEDLNTKFKKYVKQEKKMVKLQKHVIQMDKELNELRRMLRQIDLKKNALEAEVECKRDEIKELSIEEKYELETDIKRKELQLFKKYQNIKTKADAKSLLATLKSRQTTLQNLEVLTFRKYLRNEYETHKNSTLKSPRGPKTPPKKTKRASLHTRFHQPGNFQNRFEYPVADSYTGYQLFGAAGSLSGVNTHAPIELHPEIPSFSDLDLDVDDHVTDEYEEVDGWDGLTPLFSDV</sequence>
<proteinExistence type="predicted"/>
<dbReference type="CTD" id="20248172"/>
<reference evidence="3 4" key="1">
    <citation type="journal article" date="2013" name="Nature">
        <title>Insights into bilaterian evolution from three spiralian genomes.</title>
        <authorList>
            <person name="Simakov O."/>
            <person name="Marletaz F."/>
            <person name="Cho S.J."/>
            <person name="Edsinger-Gonzales E."/>
            <person name="Havlak P."/>
            <person name="Hellsten U."/>
            <person name="Kuo D.H."/>
            <person name="Larsson T."/>
            <person name="Lv J."/>
            <person name="Arendt D."/>
            <person name="Savage R."/>
            <person name="Osoegawa K."/>
            <person name="de Jong P."/>
            <person name="Grimwood J."/>
            <person name="Chapman J.A."/>
            <person name="Shapiro H."/>
            <person name="Aerts A."/>
            <person name="Otillar R.P."/>
            <person name="Terry A.Y."/>
            <person name="Boore J.L."/>
            <person name="Grigoriev I.V."/>
            <person name="Lindberg D.R."/>
            <person name="Seaver E.C."/>
            <person name="Weisblat D.A."/>
            <person name="Putnam N.H."/>
            <person name="Rokhsar D.S."/>
        </authorList>
    </citation>
    <scope>NUCLEOTIDE SEQUENCE [LARGE SCALE GENOMIC DNA]</scope>
</reference>
<dbReference type="AlphaFoldDB" id="V4BGG1"/>
<keyword evidence="4" id="KW-1185">Reference proteome</keyword>
<dbReference type="Proteomes" id="UP000030746">
    <property type="component" value="Unassembled WGS sequence"/>
</dbReference>
<name>V4BGG1_LOTGI</name>
<dbReference type="EMBL" id="KB199651">
    <property type="protein sequence ID" value="ESP04932.1"/>
    <property type="molecule type" value="Genomic_DNA"/>
</dbReference>
<evidence type="ECO:0000256" key="1">
    <source>
        <dbReference type="SAM" id="Coils"/>
    </source>
</evidence>
<dbReference type="OrthoDB" id="6161758at2759"/>
<dbReference type="RefSeq" id="XP_009044441.1">
    <property type="nucleotide sequence ID" value="XM_009046193.1"/>
</dbReference>
<evidence type="ECO:0000313" key="4">
    <source>
        <dbReference type="Proteomes" id="UP000030746"/>
    </source>
</evidence>
<evidence type="ECO:0000256" key="2">
    <source>
        <dbReference type="SAM" id="MobiDB-lite"/>
    </source>
</evidence>
<keyword evidence="1" id="KW-0175">Coiled coil</keyword>
<protein>
    <submittedName>
        <fullName evidence="3">Uncharacterized protein</fullName>
    </submittedName>
</protein>